<dbReference type="CDD" id="cd00093">
    <property type="entry name" value="HTH_XRE"/>
    <property type="match status" value="1"/>
</dbReference>
<proteinExistence type="predicted"/>
<gene>
    <name evidence="2" type="ORF">A2961_00545</name>
</gene>
<comment type="caution">
    <text evidence="2">The sequence shown here is derived from an EMBL/GenBank/DDBJ whole genome shotgun (WGS) entry which is preliminary data.</text>
</comment>
<dbReference type="SMART" id="SM00530">
    <property type="entry name" value="HTH_XRE"/>
    <property type="match status" value="1"/>
</dbReference>
<dbReference type="EMBL" id="MGHF01000038">
    <property type="protein sequence ID" value="OGM61477.1"/>
    <property type="molecule type" value="Genomic_DNA"/>
</dbReference>
<reference evidence="2 3" key="1">
    <citation type="journal article" date="2016" name="Nat. Commun.">
        <title>Thousands of microbial genomes shed light on interconnected biogeochemical processes in an aquifer system.</title>
        <authorList>
            <person name="Anantharaman K."/>
            <person name="Brown C.T."/>
            <person name="Hug L.A."/>
            <person name="Sharon I."/>
            <person name="Castelle C.J."/>
            <person name="Probst A.J."/>
            <person name="Thomas B.C."/>
            <person name="Singh A."/>
            <person name="Wilkins M.J."/>
            <person name="Karaoz U."/>
            <person name="Brodie E.L."/>
            <person name="Williams K.H."/>
            <person name="Hubbard S.S."/>
            <person name="Banfield J.F."/>
        </authorList>
    </citation>
    <scope>NUCLEOTIDE SEQUENCE [LARGE SCALE GENOMIC DNA]</scope>
</reference>
<dbReference type="SUPFAM" id="SSF47413">
    <property type="entry name" value="lambda repressor-like DNA-binding domains"/>
    <property type="match status" value="1"/>
</dbReference>
<dbReference type="InterPro" id="IPR001387">
    <property type="entry name" value="Cro/C1-type_HTH"/>
</dbReference>
<dbReference type="InterPro" id="IPR010982">
    <property type="entry name" value="Lambda_DNA-bd_dom_sf"/>
</dbReference>
<dbReference type="GO" id="GO:0003677">
    <property type="term" value="F:DNA binding"/>
    <property type="evidence" value="ECO:0007669"/>
    <property type="project" value="InterPro"/>
</dbReference>
<accession>A0A1F8BBN9</accession>
<evidence type="ECO:0000259" key="1">
    <source>
        <dbReference type="PROSITE" id="PS50943"/>
    </source>
</evidence>
<organism evidence="2 3">
    <name type="scientific">Candidatus Woesebacteria bacterium RIFCSPLOWO2_01_FULL_39_21</name>
    <dbReference type="NCBI Taxonomy" id="1802519"/>
    <lineage>
        <taxon>Bacteria</taxon>
        <taxon>Candidatus Woeseibacteriota</taxon>
    </lineage>
</organism>
<protein>
    <recommendedName>
        <fullName evidence="1">HTH cro/C1-type domain-containing protein</fullName>
    </recommendedName>
</protein>
<evidence type="ECO:0000313" key="3">
    <source>
        <dbReference type="Proteomes" id="UP000177082"/>
    </source>
</evidence>
<dbReference type="STRING" id="1802519.A2961_00545"/>
<dbReference type="Gene3D" id="1.10.260.40">
    <property type="entry name" value="lambda repressor-like DNA-binding domains"/>
    <property type="match status" value="1"/>
</dbReference>
<dbReference type="PROSITE" id="PS50943">
    <property type="entry name" value="HTH_CROC1"/>
    <property type="match status" value="1"/>
</dbReference>
<dbReference type="Pfam" id="PF01381">
    <property type="entry name" value="HTH_3"/>
    <property type="match status" value="1"/>
</dbReference>
<name>A0A1F8BBN9_9BACT</name>
<dbReference type="AlphaFoldDB" id="A0A1F8BBN9"/>
<sequence>MEETLRQIALQVKSARKKAKMTQQDLALKCGSGQSVISKLENSKLDPTIKYLSKVSSTFGTKIKISI</sequence>
<dbReference type="Proteomes" id="UP000177082">
    <property type="component" value="Unassembled WGS sequence"/>
</dbReference>
<feature type="domain" description="HTH cro/C1-type" evidence="1">
    <location>
        <begin position="12"/>
        <end position="66"/>
    </location>
</feature>
<evidence type="ECO:0000313" key="2">
    <source>
        <dbReference type="EMBL" id="OGM61477.1"/>
    </source>
</evidence>